<keyword evidence="2" id="KW-1185">Reference proteome</keyword>
<sequence length="496" mass="56141">MASFSSNVALVGKHSEVFKSELKKAGFTPVEFKSANQVLEDTDSYQAIAISGSEHGLTEKAFISQLLDAGKVLVAFEPGADYLHALHAATHTPIDLTAVKPTADRPLMVHKEDGDLILTCTPKVKTDFQVQVPDGKFQTNTAIRSSLEPHTQDVVNVEEITNEPAQVVERIKRAVRAVREGPEEKRAAVGEVHELDPGRDVAFYKKVQVRISTDYSIDTQLPDPGDFNPALVRYDKSQSQVYHTDWRMTIYVYATDASPLGQTTDSYKGTIYTYVVHDGIHGRKSGSNERVNVVYSEDNIDFAQEYYFVDIMGYSFRDTGGVLSKITQQPDDNIYEHRDDTFNYNIAQEQRMLLFTAHENQTWNFNASYQKPCAWNRFQMHHDISNWDDAGYVISYNDLYDVWTDPNFNKDNWHDPGVFRQNNGKLETLPDDNIPISGLTVFSSKVGKAPLHLELDYIPRAFLLDNYQKTPLHIAYAASVIGLYVDDFVLDLTWNE</sequence>
<dbReference type="Proteomes" id="UP000053477">
    <property type="component" value="Unassembled WGS sequence"/>
</dbReference>
<protein>
    <submittedName>
        <fullName evidence="1">Uncharacterized protein</fullName>
    </submittedName>
</protein>
<dbReference type="InParanoid" id="A0A0H2RCD4"/>
<reference evidence="1 2" key="1">
    <citation type="submission" date="2015-04" db="EMBL/GenBank/DDBJ databases">
        <title>Complete genome sequence of Schizopora paradoxa KUC8140, a cosmopolitan wood degrader in East Asia.</title>
        <authorList>
            <consortium name="DOE Joint Genome Institute"/>
            <person name="Min B."/>
            <person name="Park H."/>
            <person name="Jang Y."/>
            <person name="Kim J.-J."/>
            <person name="Kim K.H."/>
            <person name="Pangilinan J."/>
            <person name="Lipzen A."/>
            <person name="Riley R."/>
            <person name="Grigoriev I.V."/>
            <person name="Spatafora J.W."/>
            <person name="Choi I.-G."/>
        </authorList>
    </citation>
    <scope>NUCLEOTIDE SEQUENCE [LARGE SCALE GENOMIC DNA]</scope>
    <source>
        <strain evidence="1 2">KUC8140</strain>
    </source>
</reference>
<dbReference type="AlphaFoldDB" id="A0A0H2RCD4"/>
<accession>A0A0H2RCD4</accession>
<name>A0A0H2RCD4_9AGAM</name>
<dbReference type="EMBL" id="KQ086064">
    <property type="protein sequence ID" value="KLO09172.1"/>
    <property type="molecule type" value="Genomic_DNA"/>
</dbReference>
<gene>
    <name evidence="1" type="ORF">SCHPADRAFT_1000431</name>
</gene>
<proteinExistence type="predicted"/>
<organism evidence="1 2">
    <name type="scientific">Schizopora paradoxa</name>
    <dbReference type="NCBI Taxonomy" id="27342"/>
    <lineage>
        <taxon>Eukaryota</taxon>
        <taxon>Fungi</taxon>
        <taxon>Dikarya</taxon>
        <taxon>Basidiomycota</taxon>
        <taxon>Agaricomycotina</taxon>
        <taxon>Agaricomycetes</taxon>
        <taxon>Hymenochaetales</taxon>
        <taxon>Schizoporaceae</taxon>
        <taxon>Schizopora</taxon>
    </lineage>
</organism>
<evidence type="ECO:0000313" key="1">
    <source>
        <dbReference type="EMBL" id="KLO09172.1"/>
    </source>
</evidence>
<evidence type="ECO:0000313" key="2">
    <source>
        <dbReference type="Proteomes" id="UP000053477"/>
    </source>
</evidence>
<dbReference type="OrthoDB" id="3003360at2759"/>